<protein>
    <recommendedName>
        <fullName evidence="5">Helicase C-terminal domain-containing protein</fullName>
    </recommendedName>
</protein>
<evidence type="ECO:0000256" key="1">
    <source>
        <dbReference type="ARBA" id="ARBA00022741"/>
    </source>
</evidence>
<evidence type="ECO:0000256" key="2">
    <source>
        <dbReference type="ARBA" id="ARBA00022801"/>
    </source>
</evidence>
<dbReference type="InterPro" id="IPR049730">
    <property type="entry name" value="SNF2/RAD54-like_C"/>
</dbReference>
<feature type="compositionally biased region" description="Basic residues" evidence="4">
    <location>
        <begin position="764"/>
        <end position="776"/>
    </location>
</feature>
<evidence type="ECO:0000256" key="3">
    <source>
        <dbReference type="ARBA" id="ARBA00022840"/>
    </source>
</evidence>
<dbReference type="Proteomes" id="UP000242146">
    <property type="component" value="Unassembled WGS sequence"/>
</dbReference>
<evidence type="ECO:0000256" key="4">
    <source>
        <dbReference type="SAM" id="MobiDB-lite"/>
    </source>
</evidence>
<dbReference type="Pfam" id="PF00271">
    <property type="entry name" value="Helicase_C"/>
    <property type="match status" value="1"/>
</dbReference>
<keyword evidence="3" id="KW-0067">ATP-binding</keyword>
<sequence length="1110" mass="125688">MPQHSFVRIRIDILLFAIDYTDLPIDISLHQDFIHLLDRIDASPIDQWPDRLITHPRMAVLPSFPHQSLMDVFTSMPSPTPHPLTNIDPLARETLQAVTSQPRPSGMKTNLYQYQKNSLWKILQRELAPMDTPFMTVLKCHSANGTPFYYDLLMGLSSLDPPKCHDICGGIICEDMGTGKTCICLSAVMATKHILTPIRHRTLICDFHTTYADPRNGTTVPSLRSMAAHQALLYGMDWRDVQSNLPPALCSVMATCPPYYEWELQRYRSTIDRPRRGNISIPVLKVYPSSATLIVVPDNLVAQWYGEIYKHINDGELRFLVLEHKTKMPTATDLLHYDLVLMGSNVFANEDSSGGLDFVSIPRPCQCPYIGITRIRDCKCTHLFHKPTYTSPLLQVHWKRVIVDEGHTLSSKSSRQSSLAAKLFFNALWICTGTPTQNLTEATSHARRANLHDDLARLGVFYTDILKLPPFAGRAKLWNKSVAGPVKKGTPWAMAGLYETMCRTMIRNQKLTIEQEVNLPPLHVNIVYLDFDYYQWLAHNCQISLISLNAILSERVGPDYLFSKQNSSALRQTISNMLQSCTWLSADMASVYAAHSHCKKALDKIHTKGHTFGQRDDADLERILWILDQAIADPVFVAMMSKHEVSFVVQGLPPLMREQWGWHNGARGAYQPISTDVWHDHCLVSGDIVIDLSNDVKATKNDPSKNLYVYNSRTRILESTEVYDKRQLDRKRSQTSPLRRKVRKVRAKEADDAPSNPPANQAKTNKKKKPMMKKPKPVLPSSELIASMLPAKTPSVQLAPAGNATATQPPTTPHGNSKKRKLHPHAHINEQDDSDVTAMTFYTRNVFSDVRVLCSTSVKINYLVDQVLRYQHKEKCIIFCQYYNEMQEIYLALRLVNVRVLMYPHSQMLGKKRAQEIVTFNTSDNANVMLMAVQRAAFGIDLSSASRVYFVSPVWQTATEQQAIKRAHRIGQTRPVHVEILVIRHSIEDAMLQRRQHIPEQEQETMTDHFYNDKPMQDSLNHVNLVPLPSHLIKAGDSYNQPIMLLDKPIWLIPEAAAPLSPNMESQPLSIAMDLVSPLPAQPPTTETITVEDDDDVLTLAQPKKAVRFA</sequence>
<dbReference type="GO" id="GO:0008094">
    <property type="term" value="F:ATP-dependent activity, acting on DNA"/>
    <property type="evidence" value="ECO:0007669"/>
    <property type="project" value="TreeGrafter"/>
</dbReference>
<dbReference type="Gene3D" id="3.40.50.300">
    <property type="entry name" value="P-loop containing nucleotide triphosphate hydrolases"/>
    <property type="match status" value="2"/>
</dbReference>
<gene>
    <name evidence="6" type="ORF">DM01DRAFT_1327182</name>
</gene>
<feature type="region of interest" description="Disordered" evidence="4">
    <location>
        <begin position="725"/>
        <end position="778"/>
    </location>
</feature>
<dbReference type="GO" id="GO:0016787">
    <property type="term" value="F:hydrolase activity"/>
    <property type="evidence" value="ECO:0007669"/>
    <property type="project" value="UniProtKB-KW"/>
</dbReference>
<dbReference type="SMART" id="SM00487">
    <property type="entry name" value="DEXDc"/>
    <property type="match status" value="1"/>
</dbReference>
<accession>A0A1X2G7P4</accession>
<dbReference type="PANTHER" id="PTHR45626">
    <property type="entry name" value="TRANSCRIPTION TERMINATION FACTOR 2-RELATED"/>
    <property type="match status" value="1"/>
</dbReference>
<dbReference type="InterPro" id="IPR000330">
    <property type="entry name" value="SNF2_N"/>
</dbReference>
<dbReference type="GO" id="GO:0006281">
    <property type="term" value="P:DNA repair"/>
    <property type="evidence" value="ECO:0007669"/>
    <property type="project" value="TreeGrafter"/>
</dbReference>
<dbReference type="EMBL" id="MCGT01000034">
    <property type="protein sequence ID" value="ORX47171.1"/>
    <property type="molecule type" value="Genomic_DNA"/>
</dbReference>
<dbReference type="OrthoDB" id="2801544at2759"/>
<dbReference type="Pfam" id="PF00176">
    <property type="entry name" value="SNF2-rel_dom"/>
    <property type="match status" value="1"/>
</dbReference>
<keyword evidence="1" id="KW-0547">Nucleotide-binding</keyword>
<keyword evidence="2" id="KW-0378">Hydrolase</keyword>
<name>A0A1X2G7P4_9FUNG</name>
<dbReference type="SMART" id="SM00490">
    <property type="entry name" value="HELICc"/>
    <property type="match status" value="1"/>
</dbReference>
<dbReference type="STRING" id="101127.A0A1X2G7P4"/>
<dbReference type="PROSITE" id="PS51194">
    <property type="entry name" value="HELICASE_CTER"/>
    <property type="match status" value="1"/>
</dbReference>
<dbReference type="CDD" id="cd18793">
    <property type="entry name" value="SF2_C_SNF"/>
    <property type="match status" value="1"/>
</dbReference>
<feature type="region of interest" description="Disordered" evidence="4">
    <location>
        <begin position="800"/>
        <end position="822"/>
    </location>
</feature>
<dbReference type="InterPro" id="IPR027417">
    <property type="entry name" value="P-loop_NTPase"/>
</dbReference>
<dbReference type="InterPro" id="IPR001650">
    <property type="entry name" value="Helicase_C-like"/>
</dbReference>
<feature type="compositionally biased region" description="Polar residues" evidence="4">
    <location>
        <begin position="804"/>
        <end position="815"/>
    </location>
</feature>
<dbReference type="AlphaFoldDB" id="A0A1X2G7P4"/>
<dbReference type="GO" id="GO:0005634">
    <property type="term" value="C:nucleus"/>
    <property type="evidence" value="ECO:0007669"/>
    <property type="project" value="TreeGrafter"/>
</dbReference>
<organism evidence="6 7">
    <name type="scientific">Hesseltinella vesiculosa</name>
    <dbReference type="NCBI Taxonomy" id="101127"/>
    <lineage>
        <taxon>Eukaryota</taxon>
        <taxon>Fungi</taxon>
        <taxon>Fungi incertae sedis</taxon>
        <taxon>Mucoromycota</taxon>
        <taxon>Mucoromycotina</taxon>
        <taxon>Mucoromycetes</taxon>
        <taxon>Mucorales</taxon>
        <taxon>Cunninghamellaceae</taxon>
        <taxon>Hesseltinella</taxon>
    </lineage>
</organism>
<feature type="domain" description="Helicase C-terminal" evidence="5">
    <location>
        <begin position="863"/>
        <end position="1006"/>
    </location>
</feature>
<comment type="caution">
    <text evidence="6">The sequence shown here is derived from an EMBL/GenBank/DDBJ whole genome shotgun (WGS) entry which is preliminary data.</text>
</comment>
<dbReference type="PANTHER" id="PTHR45626:SF51">
    <property type="entry name" value="SNF2-RELATED DOMAIN-CONTAINING PROTEIN"/>
    <property type="match status" value="1"/>
</dbReference>
<keyword evidence="7" id="KW-1185">Reference proteome</keyword>
<evidence type="ECO:0000313" key="6">
    <source>
        <dbReference type="EMBL" id="ORX47171.1"/>
    </source>
</evidence>
<reference evidence="6 7" key="1">
    <citation type="submission" date="2016-07" db="EMBL/GenBank/DDBJ databases">
        <title>Pervasive Adenine N6-methylation of Active Genes in Fungi.</title>
        <authorList>
            <consortium name="DOE Joint Genome Institute"/>
            <person name="Mondo S.J."/>
            <person name="Dannebaum R.O."/>
            <person name="Kuo R.C."/>
            <person name="Labutti K."/>
            <person name="Haridas S."/>
            <person name="Kuo A."/>
            <person name="Salamov A."/>
            <person name="Ahrendt S.R."/>
            <person name="Lipzen A."/>
            <person name="Sullivan W."/>
            <person name="Andreopoulos W.B."/>
            <person name="Clum A."/>
            <person name="Lindquist E."/>
            <person name="Daum C."/>
            <person name="Ramamoorthy G.K."/>
            <person name="Gryganskyi A."/>
            <person name="Culley D."/>
            <person name="Magnuson J.K."/>
            <person name="James T.Y."/>
            <person name="O'Malley M.A."/>
            <person name="Stajich J.E."/>
            <person name="Spatafora J.W."/>
            <person name="Visel A."/>
            <person name="Grigoriev I.V."/>
        </authorList>
    </citation>
    <scope>NUCLEOTIDE SEQUENCE [LARGE SCALE GENOMIC DNA]</scope>
    <source>
        <strain evidence="6 7">NRRL 3301</strain>
    </source>
</reference>
<dbReference type="InterPro" id="IPR014001">
    <property type="entry name" value="Helicase_ATP-bd"/>
</dbReference>
<dbReference type="InterPro" id="IPR050628">
    <property type="entry name" value="SNF2_RAD54_helicase_TF"/>
</dbReference>
<evidence type="ECO:0000313" key="7">
    <source>
        <dbReference type="Proteomes" id="UP000242146"/>
    </source>
</evidence>
<proteinExistence type="predicted"/>
<dbReference type="GO" id="GO:0005524">
    <property type="term" value="F:ATP binding"/>
    <property type="evidence" value="ECO:0007669"/>
    <property type="project" value="UniProtKB-KW"/>
</dbReference>
<evidence type="ECO:0000259" key="5">
    <source>
        <dbReference type="PROSITE" id="PS51194"/>
    </source>
</evidence>
<dbReference type="SUPFAM" id="SSF52540">
    <property type="entry name" value="P-loop containing nucleoside triphosphate hydrolases"/>
    <property type="match status" value="2"/>
</dbReference>